<evidence type="ECO:0000256" key="6">
    <source>
        <dbReference type="ARBA" id="ARBA00023012"/>
    </source>
</evidence>
<keyword evidence="7" id="KW-1133">Transmembrane helix</keyword>
<comment type="catalytic activity">
    <reaction evidence="1">
        <text>ATP + protein L-histidine = ADP + protein N-phospho-L-histidine.</text>
        <dbReference type="EC" id="2.7.13.3"/>
    </reaction>
</comment>
<dbReference type="Proteomes" id="UP000885830">
    <property type="component" value="Unassembled WGS sequence"/>
</dbReference>
<dbReference type="SMART" id="SM00387">
    <property type="entry name" value="HATPase_c"/>
    <property type="match status" value="1"/>
</dbReference>
<organism evidence="9">
    <name type="scientific">Hellea balneolensis</name>
    <dbReference type="NCBI Taxonomy" id="287478"/>
    <lineage>
        <taxon>Bacteria</taxon>
        <taxon>Pseudomonadati</taxon>
        <taxon>Pseudomonadota</taxon>
        <taxon>Alphaproteobacteria</taxon>
        <taxon>Maricaulales</taxon>
        <taxon>Robiginitomaculaceae</taxon>
        <taxon>Hellea</taxon>
    </lineage>
</organism>
<feature type="domain" description="Histidine kinase" evidence="8">
    <location>
        <begin position="123"/>
        <end position="342"/>
    </location>
</feature>
<dbReference type="SMART" id="SM00388">
    <property type="entry name" value="HisKA"/>
    <property type="match status" value="1"/>
</dbReference>
<evidence type="ECO:0000256" key="1">
    <source>
        <dbReference type="ARBA" id="ARBA00000085"/>
    </source>
</evidence>
<comment type="caution">
    <text evidence="9">The sequence shown here is derived from an EMBL/GenBank/DDBJ whole genome shotgun (WGS) entry which is preliminary data.</text>
</comment>
<keyword evidence="6" id="KW-0902">Two-component regulatory system</keyword>
<dbReference type="InterPro" id="IPR003661">
    <property type="entry name" value="HisK_dim/P_dom"/>
</dbReference>
<evidence type="ECO:0000259" key="8">
    <source>
        <dbReference type="PROSITE" id="PS50109"/>
    </source>
</evidence>
<evidence type="ECO:0000256" key="4">
    <source>
        <dbReference type="ARBA" id="ARBA00022679"/>
    </source>
</evidence>
<evidence type="ECO:0000256" key="5">
    <source>
        <dbReference type="ARBA" id="ARBA00022777"/>
    </source>
</evidence>
<dbReference type="InterPro" id="IPR036097">
    <property type="entry name" value="HisK_dim/P_sf"/>
</dbReference>
<dbReference type="Pfam" id="PF00512">
    <property type="entry name" value="HisKA"/>
    <property type="match status" value="1"/>
</dbReference>
<feature type="transmembrane region" description="Helical" evidence="7">
    <location>
        <begin position="74"/>
        <end position="94"/>
    </location>
</feature>
<dbReference type="InterPro" id="IPR004358">
    <property type="entry name" value="Sig_transdc_His_kin-like_C"/>
</dbReference>
<gene>
    <name evidence="9" type="ORF">ENJ42_09235</name>
</gene>
<dbReference type="InterPro" id="IPR036890">
    <property type="entry name" value="HATPase_C_sf"/>
</dbReference>
<dbReference type="Pfam" id="PF02518">
    <property type="entry name" value="HATPase_c"/>
    <property type="match status" value="1"/>
</dbReference>
<dbReference type="SUPFAM" id="SSF47384">
    <property type="entry name" value="Homodimeric domain of signal transducing histidine kinase"/>
    <property type="match status" value="1"/>
</dbReference>
<accession>A0A7C5LVE8</accession>
<dbReference type="EC" id="2.7.13.3" evidence="2"/>
<sequence>MFKKGNYKRAFRYQEKWANAEIAKLENLAFEDRRKASEQLALSEKLARTEFKSLRTKTRLQAEVIVQEKRFRKALTGLLIALLIIILMLIAARIKLKKVNAELEIAAELAKAGEKAKATFLAVMSHELRTPMNPIIALSNVLKNRIADPEDAKLLALINSSAEGLMDMIENIMAATEDADDKKVKFLETVELRPFLTELVKRFYEDACHKNLNFEMRYNPKLPDTIMTNKIGLKLLTNNILSNAVKFTESGTISVMVTIDPHRAETVLIVVKDTGVGLEMSELPNLLKAFEQRDSSFTRKFGGTGIGLYVAALKAKQIGADLDFQSVQGKGTQVEIRVPFTQTLDQIDEGSDTLTQAA</sequence>
<dbReference type="Gene3D" id="3.30.565.10">
    <property type="entry name" value="Histidine kinase-like ATPase, C-terminal domain"/>
    <property type="match status" value="1"/>
</dbReference>
<keyword evidence="5 9" id="KW-0418">Kinase</keyword>
<dbReference type="PROSITE" id="PS50109">
    <property type="entry name" value="HIS_KIN"/>
    <property type="match status" value="1"/>
</dbReference>
<evidence type="ECO:0000256" key="7">
    <source>
        <dbReference type="SAM" id="Phobius"/>
    </source>
</evidence>
<dbReference type="PANTHER" id="PTHR43711">
    <property type="entry name" value="TWO-COMPONENT HISTIDINE KINASE"/>
    <property type="match status" value="1"/>
</dbReference>
<dbReference type="Gene3D" id="1.10.287.130">
    <property type="match status" value="1"/>
</dbReference>
<dbReference type="AlphaFoldDB" id="A0A7C5LVE8"/>
<proteinExistence type="predicted"/>
<evidence type="ECO:0000256" key="2">
    <source>
        <dbReference type="ARBA" id="ARBA00012438"/>
    </source>
</evidence>
<dbReference type="GO" id="GO:0000155">
    <property type="term" value="F:phosphorelay sensor kinase activity"/>
    <property type="evidence" value="ECO:0007669"/>
    <property type="project" value="InterPro"/>
</dbReference>
<dbReference type="CDD" id="cd00082">
    <property type="entry name" value="HisKA"/>
    <property type="match status" value="1"/>
</dbReference>
<dbReference type="InterPro" id="IPR050736">
    <property type="entry name" value="Sensor_HK_Regulatory"/>
</dbReference>
<name>A0A7C5LVE8_9PROT</name>
<keyword evidence="3" id="KW-0597">Phosphoprotein</keyword>
<dbReference type="PRINTS" id="PR00344">
    <property type="entry name" value="BCTRLSENSOR"/>
</dbReference>
<protein>
    <recommendedName>
        <fullName evidence="2">histidine kinase</fullName>
        <ecNumber evidence="2">2.7.13.3</ecNumber>
    </recommendedName>
</protein>
<dbReference type="EMBL" id="DRMJ01000484">
    <property type="protein sequence ID" value="HHL43789.1"/>
    <property type="molecule type" value="Genomic_DNA"/>
</dbReference>
<keyword evidence="4" id="KW-0808">Transferase</keyword>
<evidence type="ECO:0000313" key="9">
    <source>
        <dbReference type="EMBL" id="HHL43789.1"/>
    </source>
</evidence>
<dbReference type="PANTHER" id="PTHR43711:SF1">
    <property type="entry name" value="HISTIDINE KINASE 1"/>
    <property type="match status" value="1"/>
</dbReference>
<evidence type="ECO:0000256" key="3">
    <source>
        <dbReference type="ARBA" id="ARBA00022553"/>
    </source>
</evidence>
<keyword evidence="7" id="KW-0472">Membrane</keyword>
<dbReference type="SUPFAM" id="SSF55874">
    <property type="entry name" value="ATPase domain of HSP90 chaperone/DNA topoisomerase II/histidine kinase"/>
    <property type="match status" value="1"/>
</dbReference>
<keyword evidence="7" id="KW-0812">Transmembrane</keyword>
<reference evidence="9" key="1">
    <citation type="journal article" date="2020" name="mSystems">
        <title>Genome- and Community-Level Interaction Insights into Carbon Utilization and Element Cycling Functions of Hydrothermarchaeota in Hydrothermal Sediment.</title>
        <authorList>
            <person name="Zhou Z."/>
            <person name="Liu Y."/>
            <person name="Xu W."/>
            <person name="Pan J."/>
            <person name="Luo Z.H."/>
            <person name="Li M."/>
        </authorList>
    </citation>
    <scope>NUCLEOTIDE SEQUENCE [LARGE SCALE GENOMIC DNA]</scope>
    <source>
        <strain evidence="9">HyVt-485</strain>
    </source>
</reference>
<dbReference type="InterPro" id="IPR005467">
    <property type="entry name" value="His_kinase_dom"/>
</dbReference>
<dbReference type="InterPro" id="IPR003594">
    <property type="entry name" value="HATPase_dom"/>
</dbReference>